<name>A0A086ABP3_9FLAO</name>
<comment type="caution">
    <text evidence="2">The sequence shown here is derived from an EMBL/GenBank/DDBJ whole genome shotgun (WGS) entry which is preliminary data.</text>
</comment>
<accession>A0A086ABP3</accession>
<dbReference type="RefSeq" id="WP_034708643.1">
    <property type="nucleotide sequence ID" value="NZ_JPRH01000001.1"/>
</dbReference>
<protein>
    <recommendedName>
        <fullName evidence="1">Prolyl 3,4-dihydroxylase TPA1/OFD1 N-terminal domain-containing protein</fullName>
    </recommendedName>
</protein>
<dbReference type="OrthoDB" id="8578235at2"/>
<evidence type="ECO:0000313" key="2">
    <source>
        <dbReference type="EMBL" id="KFF14107.1"/>
    </source>
</evidence>
<dbReference type="InterPro" id="IPR051842">
    <property type="entry name" value="uS12_prolyl_hydroxylase"/>
</dbReference>
<feature type="domain" description="Prolyl 3,4-dihydroxylase TPA1/OFD1 N-terminal" evidence="1">
    <location>
        <begin position="105"/>
        <end position="179"/>
    </location>
</feature>
<dbReference type="EMBL" id="JPRH01000001">
    <property type="protein sequence ID" value="KFF14107.1"/>
    <property type="molecule type" value="Genomic_DNA"/>
</dbReference>
<reference evidence="2 3" key="1">
    <citation type="submission" date="2014-07" db="EMBL/GenBank/DDBJ databases">
        <title>Genome of Chryseobacterium soli DSM 19298.</title>
        <authorList>
            <person name="Stropko S.J."/>
            <person name="Pipes S.E."/>
            <person name="Newman J."/>
        </authorList>
    </citation>
    <scope>NUCLEOTIDE SEQUENCE [LARGE SCALE GENOMIC DNA]</scope>
    <source>
        <strain evidence="2 3">DSM 19298</strain>
    </source>
</reference>
<dbReference type="Gene3D" id="2.60.120.620">
    <property type="entry name" value="q2cbj1_9rhob like domain"/>
    <property type="match status" value="1"/>
</dbReference>
<dbReference type="NCBIfam" id="NF041706">
    <property type="entry name" value="2OG_matur_YhhC"/>
    <property type="match status" value="1"/>
</dbReference>
<proteinExistence type="predicted"/>
<dbReference type="Proteomes" id="UP000028705">
    <property type="component" value="Unassembled WGS sequence"/>
</dbReference>
<evidence type="ECO:0000259" key="1">
    <source>
        <dbReference type="Pfam" id="PF13661"/>
    </source>
</evidence>
<sequence length="194" mass="22705">MPNILDFSDVIVENTPFNHFSVDSVLKDDFQEKLFDWLESTDNWNYTKTDFYTQYEFSLLNVEIPEELQLLLSNQTINTIKEQFKKNSRTNSLKLVGLTVHKLIDGYKMGVHNDFIGEDESHRFLIQINSGWEEKNGGYLMLFNSMNSQDVSKIIMPLNNTGFGFEISPKSFHAVSTVYDFFRYTLVYTFKEVE</sequence>
<dbReference type="Pfam" id="PF13661">
    <property type="entry name" value="2OG-FeII_Oxy_4"/>
    <property type="match status" value="1"/>
</dbReference>
<dbReference type="STRING" id="445961.IW15_01275"/>
<evidence type="ECO:0000313" key="3">
    <source>
        <dbReference type="Proteomes" id="UP000028705"/>
    </source>
</evidence>
<dbReference type="PANTHER" id="PTHR12117">
    <property type="entry name" value="HISTONE ACETYLTRANSFERASE COMPLEX"/>
    <property type="match status" value="1"/>
</dbReference>
<keyword evidence="3" id="KW-1185">Reference proteome</keyword>
<dbReference type="InterPro" id="IPR039558">
    <property type="entry name" value="TPA1/OFD1_N"/>
</dbReference>
<gene>
    <name evidence="2" type="ORF">IW15_01275</name>
</gene>
<dbReference type="eggNOG" id="COG3751">
    <property type="taxonomic scope" value="Bacteria"/>
</dbReference>
<organism evidence="2 3">
    <name type="scientific">Chryseobacterium soli</name>
    <dbReference type="NCBI Taxonomy" id="445961"/>
    <lineage>
        <taxon>Bacteria</taxon>
        <taxon>Pseudomonadati</taxon>
        <taxon>Bacteroidota</taxon>
        <taxon>Flavobacteriia</taxon>
        <taxon>Flavobacteriales</taxon>
        <taxon>Weeksellaceae</taxon>
        <taxon>Chryseobacterium group</taxon>
        <taxon>Chryseobacterium</taxon>
    </lineage>
</organism>
<dbReference type="PANTHER" id="PTHR12117:SF0">
    <property type="entry name" value="PROLYL 3-HYDROXYLASE OGFOD1"/>
    <property type="match status" value="1"/>
</dbReference>
<dbReference type="AlphaFoldDB" id="A0A086ABP3"/>